<dbReference type="CDD" id="cd01994">
    <property type="entry name" value="AANH_PF0828-like"/>
    <property type="match status" value="1"/>
</dbReference>
<dbReference type="Gene3D" id="3.40.50.620">
    <property type="entry name" value="HUPs"/>
    <property type="match status" value="1"/>
</dbReference>
<keyword evidence="3" id="KW-1185">Reference proteome</keyword>
<evidence type="ECO:0000259" key="1">
    <source>
        <dbReference type="Pfam" id="PF01902"/>
    </source>
</evidence>
<name>A0ABT0Z5T4_9FLAO</name>
<dbReference type="GO" id="GO:0017178">
    <property type="term" value="F:diphthine-ammonia ligase activity"/>
    <property type="evidence" value="ECO:0007669"/>
    <property type="project" value="UniProtKB-EC"/>
</dbReference>
<gene>
    <name evidence="2" type="ORF">NE848_16945</name>
</gene>
<evidence type="ECO:0000313" key="3">
    <source>
        <dbReference type="Proteomes" id="UP001155077"/>
    </source>
</evidence>
<dbReference type="EMBL" id="JAMSCK010000009">
    <property type="protein sequence ID" value="MCM8571088.1"/>
    <property type="molecule type" value="Genomic_DNA"/>
</dbReference>
<protein>
    <submittedName>
        <fullName evidence="2">Diphthine--ammonia ligase</fullName>
        <ecNumber evidence="2">6.3.1.14</ecNumber>
    </submittedName>
</protein>
<comment type="caution">
    <text evidence="2">The sequence shown here is derived from an EMBL/GenBank/DDBJ whole genome shotgun (WGS) entry which is preliminary data.</text>
</comment>
<evidence type="ECO:0000313" key="2">
    <source>
        <dbReference type="EMBL" id="MCM8571088.1"/>
    </source>
</evidence>
<proteinExistence type="predicted"/>
<dbReference type="PIRSF" id="PIRSF039123">
    <property type="entry name" value="Diphthamide_synthase"/>
    <property type="match status" value="1"/>
</dbReference>
<dbReference type="Proteomes" id="UP001155077">
    <property type="component" value="Unassembled WGS sequence"/>
</dbReference>
<dbReference type="SUPFAM" id="SSF52402">
    <property type="entry name" value="Adenine nucleotide alpha hydrolases-like"/>
    <property type="match status" value="1"/>
</dbReference>
<sequence length="230" mass="26650">MKKAWLNWSSGKDSAMALYHVQHEDEYSVEKLFTTLSDTHQRVSMHGLRKDLLLKQVECIGLPLHIADLSTDTSLETYNKVMEEECLKLKKEGFTHSVFGDIFLEDLREYREQQLKSIGLECVFPLWQKDTAKLMREFLDLGFKAIVVCTNSKYLDDSFCGRVIDSDFLKDLPANVDPCGENGEFHTFVFDGPIFTHPVNFKIGEKHIKTYDSEADKWDNRFCYCDLLPE</sequence>
<dbReference type="Gene3D" id="3.90.1490.10">
    <property type="entry name" value="putative n-type atp pyrophosphatase, domain 2"/>
    <property type="match status" value="1"/>
</dbReference>
<feature type="domain" description="Diphthamide synthase" evidence="1">
    <location>
        <begin position="3"/>
        <end position="206"/>
    </location>
</feature>
<reference evidence="2" key="1">
    <citation type="submission" date="2022-06" db="EMBL/GenBank/DDBJ databases">
        <title>Gramella sediminis sp. nov., isolated from deep-sea sediment of the Indian Ocean.</title>
        <authorList>
            <person name="Yang L."/>
        </authorList>
    </citation>
    <scope>NUCLEOTIDE SEQUENCE</scope>
    <source>
        <strain evidence="2">HMD3159</strain>
    </source>
</reference>
<accession>A0ABT0Z5T4</accession>
<dbReference type="InterPro" id="IPR014729">
    <property type="entry name" value="Rossmann-like_a/b/a_fold"/>
</dbReference>
<dbReference type="Pfam" id="PF01902">
    <property type="entry name" value="Diphthami_syn_2"/>
    <property type="match status" value="1"/>
</dbReference>
<dbReference type="EC" id="6.3.1.14" evidence="2"/>
<dbReference type="NCBIfam" id="TIGR00290">
    <property type="entry name" value="MJ0570_dom"/>
    <property type="match status" value="1"/>
</dbReference>
<dbReference type="InterPro" id="IPR030662">
    <property type="entry name" value="DPH6/MJ0570"/>
</dbReference>
<organism evidence="2 3">
    <name type="scientific">Gramella jeungdoensis</name>
    <dbReference type="NCBI Taxonomy" id="708091"/>
    <lineage>
        <taxon>Bacteria</taxon>
        <taxon>Pseudomonadati</taxon>
        <taxon>Bacteroidota</taxon>
        <taxon>Flavobacteriia</taxon>
        <taxon>Flavobacteriales</taxon>
        <taxon>Flavobacteriaceae</taxon>
        <taxon>Christiangramia</taxon>
    </lineage>
</organism>
<dbReference type="RefSeq" id="WP_252115802.1">
    <property type="nucleotide sequence ID" value="NZ_JAMSCK010000009.1"/>
</dbReference>
<dbReference type="InterPro" id="IPR002761">
    <property type="entry name" value="Diphthami_syn_dom"/>
</dbReference>
<keyword evidence="2" id="KW-0436">Ligase</keyword>